<keyword evidence="3" id="KW-1185">Reference proteome</keyword>
<feature type="compositionally biased region" description="Polar residues" evidence="1">
    <location>
        <begin position="139"/>
        <end position="152"/>
    </location>
</feature>
<dbReference type="AlphaFoldDB" id="A0A371HV28"/>
<proteinExistence type="predicted"/>
<evidence type="ECO:0000256" key="1">
    <source>
        <dbReference type="SAM" id="MobiDB-lite"/>
    </source>
</evidence>
<feature type="region of interest" description="Disordered" evidence="1">
    <location>
        <begin position="70"/>
        <end position="95"/>
    </location>
</feature>
<name>A0A371HV28_MUCPR</name>
<evidence type="ECO:0008006" key="4">
    <source>
        <dbReference type="Google" id="ProtNLM"/>
    </source>
</evidence>
<feature type="region of interest" description="Disordered" evidence="1">
    <location>
        <begin position="135"/>
        <end position="171"/>
    </location>
</feature>
<dbReference type="EMBL" id="QJKJ01001647">
    <property type="protein sequence ID" value="RDY06640.1"/>
    <property type="molecule type" value="Genomic_DNA"/>
</dbReference>
<comment type="caution">
    <text evidence="2">The sequence shown here is derived from an EMBL/GenBank/DDBJ whole genome shotgun (WGS) entry which is preliminary data.</text>
</comment>
<organism evidence="2 3">
    <name type="scientific">Mucuna pruriens</name>
    <name type="common">Velvet bean</name>
    <name type="synonym">Dolichos pruriens</name>
    <dbReference type="NCBI Taxonomy" id="157652"/>
    <lineage>
        <taxon>Eukaryota</taxon>
        <taxon>Viridiplantae</taxon>
        <taxon>Streptophyta</taxon>
        <taxon>Embryophyta</taxon>
        <taxon>Tracheophyta</taxon>
        <taxon>Spermatophyta</taxon>
        <taxon>Magnoliopsida</taxon>
        <taxon>eudicotyledons</taxon>
        <taxon>Gunneridae</taxon>
        <taxon>Pentapetalae</taxon>
        <taxon>rosids</taxon>
        <taxon>fabids</taxon>
        <taxon>Fabales</taxon>
        <taxon>Fabaceae</taxon>
        <taxon>Papilionoideae</taxon>
        <taxon>50 kb inversion clade</taxon>
        <taxon>NPAAA clade</taxon>
        <taxon>indigoferoid/millettioid clade</taxon>
        <taxon>Phaseoleae</taxon>
        <taxon>Mucuna</taxon>
    </lineage>
</organism>
<gene>
    <name evidence="2" type="ORF">CR513_09345</name>
</gene>
<sequence length="236" mass="26619">MGEKELIINTPLPAKFIEGDEEALETSFQAAEAEGGDPNPSWVAVMAAKPGKGLGRELHDIAESVTIQENSGRPRHGYTGAAKRENPGRGNQNKQRIRPDLYQYFTSGGIISPEQIAMVEDQPLELAEWIYPTERDPNTETSHQIDNTTLASDNIGESSRSDEGEDLEEEDLEELERLLEQERLRLQSRVEEIEVINLGEESKVKEIQVGKLMPPDLRQRLVELLREYADMFARSY</sequence>
<reference evidence="2" key="1">
    <citation type="submission" date="2018-05" db="EMBL/GenBank/DDBJ databases">
        <title>Draft genome of Mucuna pruriens seed.</title>
        <authorList>
            <person name="Nnadi N.E."/>
            <person name="Vos R."/>
            <person name="Hasami M.H."/>
            <person name="Devisetty U.K."/>
            <person name="Aguiy J.C."/>
        </authorList>
    </citation>
    <scope>NUCLEOTIDE SEQUENCE [LARGE SCALE GENOMIC DNA]</scope>
    <source>
        <strain evidence="2">JCA_2017</strain>
    </source>
</reference>
<feature type="non-terminal residue" evidence="2">
    <location>
        <position position="1"/>
    </location>
</feature>
<dbReference type="OrthoDB" id="1095202at2759"/>
<dbReference type="Proteomes" id="UP000257109">
    <property type="component" value="Unassembled WGS sequence"/>
</dbReference>
<evidence type="ECO:0000313" key="2">
    <source>
        <dbReference type="EMBL" id="RDY06640.1"/>
    </source>
</evidence>
<protein>
    <recommendedName>
        <fullName evidence="4">G-patch domain-containing protein</fullName>
    </recommendedName>
</protein>
<accession>A0A371HV28</accession>
<evidence type="ECO:0000313" key="3">
    <source>
        <dbReference type="Proteomes" id="UP000257109"/>
    </source>
</evidence>